<dbReference type="PROSITE" id="PS51482">
    <property type="entry name" value="DEGV"/>
    <property type="match status" value="1"/>
</dbReference>
<dbReference type="SUPFAM" id="SSF82549">
    <property type="entry name" value="DAK1/DegV-like"/>
    <property type="match status" value="1"/>
</dbReference>
<dbReference type="RefSeq" id="WP_003100722.1">
    <property type="nucleotide sequence ID" value="NZ_CP010783.1"/>
</dbReference>
<evidence type="ECO:0000313" key="3">
    <source>
        <dbReference type="EMBL" id="AHY15212.1"/>
    </source>
</evidence>
<dbReference type="PANTHER" id="PTHR33434:SF3">
    <property type="entry name" value="DEGV DOMAIN-CONTAINING PROTEIN YITS"/>
    <property type="match status" value="1"/>
</dbReference>
<dbReference type="Gene3D" id="2.20.28.50">
    <property type="entry name" value="degv family protein"/>
    <property type="match status" value="1"/>
</dbReference>
<protein>
    <submittedName>
        <fullName evidence="4">DegV family protein</fullName>
    </submittedName>
</protein>
<dbReference type="STRING" id="1346.BMF34_01820"/>
<proteinExistence type="predicted"/>
<dbReference type="KEGG" id="sio:DW64_01635"/>
<dbReference type="GO" id="GO:0008289">
    <property type="term" value="F:lipid binding"/>
    <property type="evidence" value="ECO:0007669"/>
    <property type="project" value="UniProtKB-KW"/>
</dbReference>
<keyword evidence="5" id="KW-1185">Reference proteome</keyword>
<comment type="function">
    <text evidence="1">May bind long-chain fatty acids, such as palmitate, and may play a role in lipid transport or fatty acid metabolism.</text>
</comment>
<dbReference type="Proteomes" id="UP000025245">
    <property type="component" value="Chromosome"/>
</dbReference>
<keyword evidence="2" id="KW-0446">Lipid-binding</keyword>
<dbReference type="Pfam" id="PF02645">
    <property type="entry name" value="DegV"/>
    <property type="match status" value="1"/>
</dbReference>
<accession>A0A3L8GM14</accession>
<dbReference type="KEGG" id="siz:SI82_01925"/>
<evidence type="ECO:0000256" key="2">
    <source>
        <dbReference type="ARBA" id="ARBA00023121"/>
    </source>
</evidence>
<sequence>MTFKLMTDSAADLNEDWINAYAIFRLGLTVEMDGNVYETFGEDALTTDFLLNQMKTGSQPKTSQVNVGQFEEAFRTFAKEQKEVLYISLSSALSGTYNSALMARDMVLEDYPDAKITIIDSLLAAGGQGLLVLMAAEARAKGFSLDQTETLIRDSQSRLRAYFLVDDLFHLMRGGRVSKGAAILGSLASIKPLLKIAGDGQLTPIAKIKGRKKAKKELMQLALSDLSDKRLVVAYNGTADRANELKEELLAETEVSQVLLLPIGPVISAHLGTDALAVFVIGKEPRQ</sequence>
<dbReference type="NCBIfam" id="TIGR00762">
    <property type="entry name" value="DegV"/>
    <property type="match status" value="1"/>
</dbReference>
<dbReference type="Gene3D" id="3.40.50.10440">
    <property type="entry name" value="Dihydroxyacetone kinase, domain 1"/>
    <property type="match status" value="1"/>
</dbReference>
<dbReference type="InterPro" id="IPR003797">
    <property type="entry name" value="DegV"/>
</dbReference>
<dbReference type="Gene3D" id="3.30.1180.10">
    <property type="match status" value="1"/>
</dbReference>
<dbReference type="EMBL" id="QLQD01000017">
    <property type="protein sequence ID" value="RLU58856.1"/>
    <property type="molecule type" value="Genomic_DNA"/>
</dbReference>
<dbReference type="AlphaFoldDB" id="A0A3L8GM14"/>
<reference evidence="3 5" key="1">
    <citation type="journal article" date="2014" name="Genome Announc.">
        <title>Complete Genome Sequence of a Virulent Strain, Streptococcus iniae ISET0901, Isolated from Diseased Tilapia.</title>
        <authorList>
            <person name="Pridgeon J.W."/>
            <person name="Zhang D."/>
            <person name="Zhang L."/>
        </authorList>
    </citation>
    <scope>NUCLEOTIDE SEQUENCE [LARGE SCALE GENOMIC DNA]</scope>
    <source>
        <strain evidence="3 5">ISET0901</strain>
    </source>
</reference>
<dbReference type="GeneID" id="35766417"/>
<organism evidence="4 6">
    <name type="scientific">Streptococcus iniae</name>
    <name type="common">Streptococcus shiloi</name>
    <dbReference type="NCBI Taxonomy" id="1346"/>
    <lineage>
        <taxon>Bacteria</taxon>
        <taxon>Bacillati</taxon>
        <taxon>Bacillota</taxon>
        <taxon>Bacilli</taxon>
        <taxon>Lactobacillales</taxon>
        <taxon>Streptococcaceae</taxon>
        <taxon>Streptococcus</taxon>
    </lineage>
</organism>
<dbReference type="InterPro" id="IPR050270">
    <property type="entry name" value="DegV_domain_contain"/>
</dbReference>
<dbReference type="KEGG" id="siq:DQ08_01650"/>
<reference evidence="4 6" key="2">
    <citation type="submission" date="2018-06" db="EMBL/GenBank/DDBJ databases">
        <title>Mutators as drivers of adaptation in pathogenic bacteria and a risk factor for host jumps and vaccine escape.</title>
        <authorList>
            <person name="Barnes A.C."/>
            <person name="Silayeva O."/>
        </authorList>
    </citation>
    <scope>NUCLEOTIDE SEQUENCE [LARGE SCALE GENOMIC DNA]</scope>
    <source>
        <strain evidence="4 6">QMA0445</strain>
    </source>
</reference>
<evidence type="ECO:0000313" key="5">
    <source>
        <dbReference type="Proteomes" id="UP000025245"/>
    </source>
</evidence>
<evidence type="ECO:0000313" key="4">
    <source>
        <dbReference type="EMBL" id="RLU58856.1"/>
    </source>
</evidence>
<evidence type="ECO:0000256" key="1">
    <source>
        <dbReference type="ARBA" id="ARBA00003238"/>
    </source>
</evidence>
<dbReference type="Proteomes" id="UP000269148">
    <property type="component" value="Unassembled WGS sequence"/>
</dbReference>
<dbReference type="EMBL" id="CP007586">
    <property type="protein sequence ID" value="AHY15212.1"/>
    <property type="molecule type" value="Genomic_DNA"/>
</dbReference>
<dbReference type="PANTHER" id="PTHR33434">
    <property type="entry name" value="DEGV DOMAIN-CONTAINING PROTEIN DR_1986-RELATED"/>
    <property type="match status" value="1"/>
</dbReference>
<gene>
    <name evidence="4" type="ORF">DIY07_01550</name>
    <name evidence="3" type="ORF">DQ08_01650</name>
</gene>
<name>A0A3L8GM14_STRIN</name>
<dbReference type="OrthoDB" id="9780660at2"/>
<dbReference type="InterPro" id="IPR043168">
    <property type="entry name" value="DegV_C"/>
</dbReference>
<evidence type="ECO:0000313" key="6">
    <source>
        <dbReference type="Proteomes" id="UP000269148"/>
    </source>
</evidence>
<dbReference type="SMR" id="A0A3L8GM14"/>